<dbReference type="Proteomes" id="UP000519972">
    <property type="component" value="Unassembled WGS sequence"/>
</dbReference>
<dbReference type="AlphaFoldDB" id="A0A7Y3WDP2"/>
<name>A0A7Y3WDP2_9HYPH</name>
<organism evidence="2 3">
    <name type="scientific">Rhizobium sophorae</name>
    <dbReference type="NCBI Taxonomy" id="1535242"/>
    <lineage>
        <taxon>Bacteria</taxon>
        <taxon>Pseudomonadati</taxon>
        <taxon>Pseudomonadota</taxon>
        <taxon>Alphaproteobacteria</taxon>
        <taxon>Hyphomicrobiales</taxon>
        <taxon>Rhizobiaceae</taxon>
        <taxon>Rhizobium/Agrobacterium group</taxon>
        <taxon>Rhizobium</taxon>
    </lineage>
</organism>
<gene>
    <name evidence="2" type="ORF">G9X64_06070</name>
</gene>
<feature type="coiled-coil region" evidence="1">
    <location>
        <begin position="227"/>
        <end position="290"/>
    </location>
</feature>
<sequence length="345" mass="38766">MPKAKAGSAHGITIANADLSREAAALAGVREQARILASEGDDSQAAPPHPIIERTLAGLRKAKPSDIGIVVADVPGLIKCEVASLSIDRLAIALPRIIRAASLQGFELVAGEGLAKFKSKTETVGFSIAESIRREKHVLTDAERAKEEAWERKRDRAARHNSWDDLFSDRPRFPEWDHHPTGQLSFEFEQVYVFRGAAPRRSFRDAKVQRLENMASDIAVGLAVLAAAKTEERLRREVEQRRIEEERRRRELAARVKHIQDRRTTGLSALLSELDELDRLRRLIAMLTEEVSAEPSPRLSAFLAWTTEHLAQREARLSPRAIEDRFEAERLFGDDDDHGFTPSRR</sequence>
<proteinExistence type="predicted"/>
<reference evidence="2 3" key="1">
    <citation type="submission" date="2020-02" db="EMBL/GenBank/DDBJ databases">
        <authorList>
            <person name="Sun Q."/>
        </authorList>
    </citation>
    <scope>NUCLEOTIDE SEQUENCE [LARGE SCALE GENOMIC DNA]</scope>
    <source>
        <strain evidence="2 3">CCBAU 03386</strain>
    </source>
</reference>
<evidence type="ECO:0000313" key="2">
    <source>
        <dbReference type="EMBL" id="NNU36056.1"/>
    </source>
</evidence>
<protein>
    <submittedName>
        <fullName evidence="2">Uncharacterized protein</fullName>
    </submittedName>
</protein>
<evidence type="ECO:0000256" key="1">
    <source>
        <dbReference type="SAM" id="Coils"/>
    </source>
</evidence>
<accession>A0A7Y3WDP2</accession>
<keyword evidence="3" id="KW-1185">Reference proteome</keyword>
<comment type="caution">
    <text evidence="2">The sequence shown here is derived from an EMBL/GenBank/DDBJ whole genome shotgun (WGS) entry which is preliminary data.</text>
</comment>
<dbReference type="EMBL" id="JABFCN010000009">
    <property type="protein sequence ID" value="NNU36056.1"/>
    <property type="molecule type" value="Genomic_DNA"/>
</dbReference>
<evidence type="ECO:0000313" key="3">
    <source>
        <dbReference type="Proteomes" id="UP000519972"/>
    </source>
</evidence>
<keyword evidence="1" id="KW-0175">Coiled coil</keyword>